<evidence type="ECO:0008006" key="5">
    <source>
        <dbReference type="Google" id="ProtNLM"/>
    </source>
</evidence>
<protein>
    <recommendedName>
        <fullName evidence="5">F-box domain-containing protein</fullName>
    </recommendedName>
</protein>
<gene>
    <name evidence="3" type="ORF">WJX81_002127</name>
</gene>
<dbReference type="InterPro" id="IPR032675">
    <property type="entry name" value="LRR_dom_sf"/>
</dbReference>
<dbReference type="Proteomes" id="UP001445335">
    <property type="component" value="Unassembled WGS sequence"/>
</dbReference>
<sequence length="704" mass="75501">MKPYAADDGLPVLASPQGSCELCDEQGGPDVFSTLDDALLVRIVQNFGTARARARLAATSVRFSCAVDASWNSLMVCSPREAPLAWTARLLRERELAFLEELTLHVSPEERGERCQSLVLRSVAALRRADLRTSLLTPALLRRLGQAAALQSLELELPDALCAAGPVTLGELASLKALQRLSVTTKWSVRTSNSTVVALAAGLSALTSLTSLVVCGANVFSVETPAAAEALLGRLATLWIGTLRTRCTLASPSVTTLTLACTREDEWRVGYLPGCLEATIRLREMFRTTALGWRGLPALRALTLELGPDSEARTIGEQVVAELVSLENLEVLTMRGWTRGPVVTLAALAPLRRLTSLQISFLEDGPVRLELSPELSALTALKCMELLPCSETGWRWASAPLALPALTKLQLSATFFHDPIVSASLVALEVFEEYAACRDFPVVINSPRLHTLTARTVSGISEAQITAVPTLTGLRRVMVRLGRDGLGNSLAFGGRTDDVTRLLAALASLRPARDCGISACVVAITRAVELPAAVLRRFHDLVLACRTLTVPDAPDVPTGTVYGTAEGPGEDQGEPGEAERACDKRAHAAGTPAESLAESLAAFDGRELPGGAVLLAQEAPLQTYVYLASCMAGPLPMADYFTEYAGGRSLLRFDYDPELPVCNLPLGVSIAERDERHYDEVDLAMTDAYGDDWADEEDAFDDEP</sequence>
<feature type="region of interest" description="Disordered" evidence="2">
    <location>
        <begin position="556"/>
        <end position="588"/>
    </location>
</feature>
<reference evidence="3 4" key="1">
    <citation type="journal article" date="2024" name="Nat. Commun.">
        <title>Phylogenomics reveals the evolutionary origins of lichenization in chlorophyte algae.</title>
        <authorList>
            <person name="Puginier C."/>
            <person name="Libourel C."/>
            <person name="Otte J."/>
            <person name="Skaloud P."/>
            <person name="Haon M."/>
            <person name="Grisel S."/>
            <person name="Petersen M."/>
            <person name="Berrin J.G."/>
            <person name="Delaux P.M."/>
            <person name="Dal Grande F."/>
            <person name="Keller J."/>
        </authorList>
    </citation>
    <scope>NUCLEOTIDE SEQUENCE [LARGE SCALE GENOMIC DNA]</scope>
    <source>
        <strain evidence="3 4">SAG 245.80</strain>
    </source>
</reference>
<dbReference type="EMBL" id="JALJOU010000034">
    <property type="protein sequence ID" value="KAK9834001.1"/>
    <property type="molecule type" value="Genomic_DNA"/>
</dbReference>
<evidence type="ECO:0000313" key="3">
    <source>
        <dbReference type="EMBL" id="KAK9834001.1"/>
    </source>
</evidence>
<organism evidence="3 4">
    <name type="scientific">Elliptochloris bilobata</name>
    <dbReference type="NCBI Taxonomy" id="381761"/>
    <lineage>
        <taxon>Eukaryota</taxon>
        <taxon>Viridiplantae</taxon>
        <taxon>Chlorophyta</taxon>
        <taxon>core chlorophytes</taxon>
        <taxon>Trebouxiophyceae</taxon>
        <taxon>Trebouxiophyceae incertae sedis</taxon>
        <taxon>Elliptochloris clade</taxon>
        <taxon>Elliptochloris</taxon>
    </lineage>
</organism>
<comment type="subcellular location">
    <subcellularLocation>
        <location evidence="1">Cytoplasm</location>
        <location evidence="1">Cytoskeleton</location>
        <location evidence="1">Cilium axoneme</location>
    </subcellularLocation>
</comment>
<keyword evidence="4" id="KW-1185">Reference proteome</keyword>
<dbReference type="Gene3D" id="3.80.10.10">
    <property type="entry name" value="Ribonuclease Inhibitor"/>
    <property type="match status" value="1"/>
</dbReference>
<accession>A0AAW1RJJ1</accession>
<feature type="compositionally biased region" description="Basic and acidic residues" evidence="2">
    <location>
        <begin position="577"/>
        <end position="586"/>
    </location>
</feature>
<evidence type="ECO:0000256" key="1">
    <source>
        <dbReference type="ARBA" id="ARBA00004430"/>
    </source>
</evidence>
<comment type="caution">
    <text evidence="3">The sequence shown here is derived from an EMBL/GenBank/DDBJ whole genome shotgun (WGS) entry which is preliminary data.</text>
</comment>
<proteinExistence type="predicted"/>
<evidence type="ECO:0000256" key="2">
    <source>
        <dbReference type="SAM" id="MobiDB-lite"/>
    </source>
</evidence>
<dbReference type="AlphaFoldDB" id="A0AAW1RJJ1"/>
<name>A0AAW1RJJ1_9CHLO</name>
<dbReference type="SUPFAM" id="SSF52047">
    <property type="entry name" value="RNI-like"/>
    <property type="match status" value="1"/>
</dbReference>
<evidence type="ECO:0000313" key="4">
    <source>
        <dbReference type="Proteomes" id="UP001445335"/>
    </source>
</evidence>
<dbReference type="GO" id="GO:0005930">
    <property type="term" value="C:axoneme"/>
    <property type="evidence" value="ECO:0007669"/>
    <property type="project" value="UniProtKB-SubCell"/>
</dbReference>